<organism evidence="4 5">
    <name type="scientific">Paraphaeosphaeria sporulosa</name>
    <dbReference type="NCBI Taxonomy" id="1460663"/>
    <lineage>
        <taxon>Eukaryota</taxon>
        <taxon>Fungi</taxon>
        <taxon>Dikarya</taxon>
        <taxon>Ascomycota</taxon>
        <taxon>Pezizomycotina</taxon>
        <taxon>Dothideomycetes</taxon>
        <taxon>Pleosporomycetidae</taxon>
        <taxon>Pleosporales</taxon>
        <taxon>Massarineae</taxon>
        <taxon>Didymosphaeriaceae</taxon>
        <taxon>Paraphaeosphaeria</taxon>
    </lineage>
</organism>
<feature type="transmembrane region" description="Helical" evidence="2">
    <location>
        <begin position="51"/>
        <end position="74"/>
    </location>
</feature>
<dbReference type="Pfam" id="PF13391">
    <property type="entry name" value="HNH_2"/>
    <property type="match status" value="1"/>
</dbReference>
<feature type="transmembrane region" description="Helical" evidence="2">
    <location>
        <begin position="86"/>
        <end position="109"/>
    </location>
</feature>
<evidence type="ECO:0000256" key="2">
    <source>
        <dbReference type="SAM" id="Phobius"/>
    </source>
</evidence>
<accession>A0A177CMW8</accession>
<dbReference type="RefSeq" id="XP_018039001.1">
    <property type="nucleotide sequence ID" value="XM_018181868.1"/>
</dbReference>
<feature type="transmembrane region" description="Helical" evidence="2">
    <location>
        <begin position="7"/>
        <end position="31"/>
    </location>
</feature>
<protein>
    <recommendedName>
        <fullName evidence="3">HNH nuclease domain-containing protein</fullName>
    </recommendedName>
</protein>
<dbReference type="GeneID" id="28765354"/>
<dbReference type="EMBL" id="KV441550">
    <property type="protein sequence ID" value="OAG08636.1"/>
    <property type="molecule type" value="Genomic_DNA"/>
</dbReference>
<name>A0A177CMW8_9PLEO</name>
<evidence type="ECO:0000313" key="5">
    <source>
        <dbReference type="Proteomes" id="UP000077069"/>
    </source>
</evidence>
<dbReference type="InterPro" id="IPR003615">
    <property type="entry name" value="HNH_nuc"/>
</dbReference>
<feature type="region of interest" description="Disordered" evidence="1">
    <location>
        <begin position="193"/>
        <end position="215"/>
    </location>
</feature>
<dbReference type="Proteomes" id="UP000077069">
    <property type="component" value="Unassembled WGS sequence"/>
</dbReference>
<evidence type="ECO:0000256" key="1">
    <source>
        <dbReference type="SAM" id="MobiDB-lite"/>
    </source>
</evidence>
<dbReference type="OrthoDB" id="3682310at2759"/>
<keyword evidence="2" id="KW-0472">Membrane</keyword>
<dbReference type="InParanoid" id="A0A177CMW8"/>
<reference evidence="4 5" key="1">
    <citation type="submission" date="2016-05" db="EMBL/GenBank/DDBJ databases">
        <title>Comparative analysis of secretome profiles of manganese(II)-oxidizing ascomycete fungi.</title>
        <authorList>
            <consortium name="DOE Joint Genome Institute"/>
            <person name="Zeiner C.A."/>
            <person name="Purvine S.O."/>
            <person name="Zink E.M."/>
            <person name="Wu S."/>
            <person name="Pasa-Tolic L."/>
            <person name="Chaput D.L."/>
            <person name="Haridas S."/>
            <person name="Grigoriev I.V."/>
            <person name="Santelli C.M."/>
            <person name="Hansel C.M."/>
        </authorList>
    </citation>
    <scope>NUCLEOTIDE SEQUENCE [LARGE SCALE GENOMIC DNA]</scope>
    <source>
        <strain evidence="4 5">AP3s5-JAC2a</strain>
    </source>
</reference>
<keyword evidence="5" id="KW-1185">Reference proteome</keyword>
<proteinExistence type="predicted"/>
<evidence type="ECO:0000313" key="4">
    <source>
        <dbReference type="EMBL" id="OAG08636.1"/>
    </source>
</evidence>
<keyword evidence="2" id="KW-0812">Transmembrane</keyword>
<sequence>MEKSILLLHVLNVVVGCLCITILGLTTHSIVVKDRINELIPVRADSIGIRMLMWAGSGGVVDMFLLLCLSAKAFRRHQLVTISTLYWNIVLFVATFIVLRPLIILGYTYSESRNSFTPERWACELGTSSDARSVCHELRAARHRQGHRPGQAMRRAISISKRSWRTIAESSDEPFPGNRNFTILHQGLVVPPKRDSRANVNGGSRGCRSRSTRGRGGQVAAHVRVQILAAAPSRFFIFFRHPGHDDSNNVLFKLHASDTICSRDGEPAQPRRPGLYAQLALDACAIIADDRTDGWLSSDRDPELARNNRVAAGSPLHARSYYSTSKTAPDPTVHIPLSLRSANGASSRSPACPLGAAFIFIEHNVKRDFHAFQAYRRFDKELQVAHIVPQVELDWWQANDMARYNNGMGYSLDETANVMLLRADLHESKVSAELLFVRFAWTLFPLLGAFLSCKTAA</sequence>
<keyword evidence="2" id="KW-1133">Transmembrane helix</keyword>
<feature type="domain" description="HNH nuclease" evidence="3">
    <location>
        <begin position="381"/>
        <end position="427"/>
    </location>
</feature>
<gene>
    <name evidence="4" type="ORF">CC84DRAFT_1203961</name>
</gene>
<dbReference type="AlphaFoldDB" id="A0A177CMW8"/>
<evidence type="ECO:0000259" key="3">
    <source>
        <dbReference type="Pfam" id="PF13391"/>
    </source>
</evidence>
<dbReference type="PROSITE" id="PS51257">
    <property type="entry name" value="PROKAR_LIPOPROTEIN"/>
    <property type="match status" value="1"/>
</dbReference>